<proteinExistence type="predicted"/>
<evidence type="ECO:0000259" key="3">
    <source>
        <dbReference type="Pfam" id="PF01551"/>
    </source>
</evidence>
<dbReference type="AlphaFoldDB" id="A0A514LGQ2"/>
<evidence type="ECO:0000313" key="5">
    <source>
        <dbReference type="Proteomes" id="UP000319756"/>
    </source>
</evidence>
<evidence type="ECO:0000256" key="2">
    <source>
        <dbReference type="SAM" id="Phobius"/>
    </source>
</evidence>
<keyword evidence="2" id="KW-1133">Transmembrane helix</keyword>
<evidence type="ECO:0000256" key="1">
    <source>
        <dbReference type="SAM" id="MobiDB-lite"/>
    </source>
</evidence>
<accession>A0A514LGQ2</accession>
<protein>
    <submittedName>
        <fullName evidence="4">M23 family metallopeptidase</fullName>
    </submittedName>
</protein>
<name>A0A514LGQ2_9BACI</name>
<dbReference type="InterPro" id="IPR016047">
    <property type="entry name" value="M23ase_b-sheet_dom"/>
</dbReference>
<dbReference type="PANTHER" id="PTHR21666">
    <property type="entry name" value="PEPTIDASE-RELATED"/>
    <property type="match status" value="1"/>
</dbReference>
<dbReference type="GO" id="GO:0004222">
    <property type="term" value="F:metalloendopeptidase activity"/>
    <property type="evidence" value="ECO:0007669"/>
    <property type="project" value="TreeGrafter"/>
</dbReference>
<feature type="compositionally biased region" description="Basic and acidic residues" evidence="1">
    <location>
        <begin position="19"/>
        <end position="28"/>
    </location>
</feature>
<dbReference type="CDD" id="cd12797">
    <property type="entry name" value="M23_peptidase"/>
    <property type="match status" value="1"/>
</dbReference>
<dbReference type="InterPro" id="IPR011055">
    <property type="entry name" value="Dup_hybrid_motif"/>
</dbReference>
<dbReference type="SUPFAM" id="SSF51261">
    <property type="entry name" value="Duplicated hybrid motif"/>
    <property type="match status" value="1"/>
</dbReference>
<keyword evidence="5" id="KW-1185">Reference proteome</keyword>
<feature type="transmembrane region" description="Helical" evidence="2">
    <location>
        <begin position="76"/>
        <end position="94"/>
    </location>
</feature>
<evidence type="ECO:0000313" key="4">
    <source>
        <dbReference type="EMBL" id="QDI91026.1"/>
    </source>
</evidence>
<dbReference type="RefSeq" id="WP_142088702.1">
    <property type="nucleotide sequence ID" value="NZ_CP035485.1"/>
</dbReference>
<keyword evidence="2" id="KW-0472">Membrane</keyword>
<dbReference type="PANTHER" id="PTHR21666:SF274">
    <property type="entry name" value="STAGE IV SPORULATION PROTEIN FA"/>
    <property type="match status" value="1"/>
</dbReference>
<reference evidence="5" key="1">
    <citation type="submission" date="2019-01" db="EMBL/GenBank/DDBJ databases">
        <title>Genomic analysis of Salicibibacter sp. NKC3-5.</title>
        <authorList>
            <person name="Oh Y.J."/>
        </authorList>
    </citation>
    <scope>NUCLEOTIDE SEQUENCE [LARGE SCALE GENOMIC DNA]</scope>
    <source>
        <strain evidence="5">NKC3-5</strain>
    </source>
</reference>
<dbReference type="EMBL" id="CP035485">
    <property type="protein sequence ID" value="QDI91026.1"/>
    <property type="molecule type" value="Genomic_DNA"/>
</dbReference>
<organism evidence="4 5">
    <name type="scientific">Salicibibacter halophilus</name>
    <dbReference type="NCBI Taxonomy" id="2502791"/>
    <lineage>
        <taxon>Bacteria</taxon>
        <taxon>Bacillati</taxon>
        <taxon>Bacillota</taxon>
        <taxon>Bacilli</taxon>
        <taxon>Bacillales</taxon>
        <taxon>Bacillaceae</taxon>
        <taxon>Salicibibacter</taxon>
    </lineage>
</organism>
<keyword evidence="2" id="KW-0812">Transmembrane</keyword>
<dbReference type="Proteomes" id="UP000319756">
    <property type="component" value="Chromosome"/>
</dbReference>
<feature type="region of interest" description="Disordered" evidence="1">
    <location>
        <begin position="1"/>
        <end position="44"/>
    </location>
</feature>
<dbReference type="Gene3D" id="2.70.70.10">
    <property type="entry name" value="Glucose Permease (Domain IIA)"/>
    <property type="match status" value="1"/>
</dbReference>
<dbReference type="InterPro" id="IPR050570">
    <property type="entry name" value="Cell_wall_metabolism_enzyme"/>
</dbReference>
<dbReference type="Pfam" id="PF01551">
    <property type="entry name" value="Peptidase_M23"/>
    <property type="match status" value="1"/>
</dbReference>
<dbReference type="KEGG" id="sale:EPH95_07385"/>
<dbReference type="OrthoDB" id="2986589at2"/>
<gene>
    <name evidence="4" type="ORF">EPH95_07385</name>
</gene>
<feature type="domain" description="M23ase beta-sheet core" evidence="3">
    <location>
        <begin position="173"/>
        <end position="262"/>
    </location>
</feature>
<sequence>MSRDIERVRKQLSKKRKHEPAGKKEPTPKPKNQKPYYGYYPSREEMNEHEPEFYLWRDREGQQPSNPRKEKMKQRFFIQWLGALAIFLLTAMIVQTNVPLSADTRQAALNLYENEFQFAAVSNWYEDQFGRPLALFPEDQTHESELVDSDGYALPAAGAGIAESFSENGRALVLETMEDEEVIATRGGVVIQAGDDEDWGPVVVVQHDDGTEAWYGTLDSIDVSLYDHVDAGDSLGDVTSDNEGDSGRFTFAIRENNEYIDPNEVMSFD</sequence>